<feature type="region of interest" description="Disordered" evidence="1">
    <location>
        <begin position="1"/>
        <end position="53"/>
    </location>
</feature>
<reference evidence="2 3" key="1">
    <citation type="submission" date="2018-11" db="EMBL/GenBank/DDBJ databases">
        <authorList>
            <consortium name="Pathogen Informatics"/>
        </authorList>
    </citation>
    <scope>NUCLEOTIDE SEQUENCE [LARGE SCALE GENOMIC DNA]</scope>
</reference>
<organism evidence="2 3">
    <name type="scientific">Cylicostephanus goldi</name>
    <name type="common">Nematode worm</name>
    <dbReference type="NCBI Taxonomy" id="71465"/>
    <lineage>
        <taxon>Eukaryota</taxon>
        <taxon>Metazoa</taxon>
        <taxon>Ecdysozoa</taxon>
        <taxon>Nematoda</taxon>
        <taxon>Chromadorea</taxon>
        <taxon>Rhabditida</taxon>
        <taxon>Rhabditina</taxon>
        <taxon>Rhabditomorpha</taxon>
        <taxon>Strongyloidea</taxon>
        <taxon>Strongylidae</taxon>
        <taxon>Cylicostephanus</taxon>
    </lineage>
</organism>
<dbReference type="Proteomes" id="UP000271889">
    <property type="component" value="Unassembled WGS sequence"/>
</dbReference>
<gene>
    <name evidence="2" type="ORF">CGOC_LOCUS8175</name>
</gene>
<keyword evidence="3" id="KW-1185">Reference proteome</keyword>
<evidence type="ECO:0000256" key="1">
    <source>
        <dbReference type="SAM" id="MobiDB-lite"/>
    </source>
</evidence>
<dbReference type="EMBL" id="UYRV01029566">
    <property type="protein sequence ID" value="VDK83732.1"/>
    <property type="molecule type" value="Genomic_DNA"/>
</dbReference>
<evidence type="ECO:0000313" key="3">
    <source>
        <dbReference type="Proteomes" id="UP000271889"/>
    </source>
</evidence>
<accession>A0A3P6T6Q6</accession>
<proteinExistence type="predicted"/>
<protein>
    <submittedName>
        <fullName evidence="2">Uncharacterized protein</fullName>
    </submittedName>
</protein>
<sequence length="193" mass="21099">MSKLLPINQSSNKDSAELGDSIATDTPAMKDGTPSEDENNDSEEGKDENPNDHILTSACGDPIYGNMAACEGIASLVLTQDTTSVLQADTREIVQKEGHLQEQDFSCIAMKNTKLDLDYVLPPNEDANVELLQCHHSAPTSSSPQDRAHCTTSNMGHNFHCLLTRQRPLRYPDKESSYVTLVHFVVLTSPAGR</sequence>
<feature type="compositionally biased region" description="Acidic residues" evidence="1">
    <location>
        <begin position="34"/>
        <end position="46"/>
    </location>
</feature>
<evidence type="ECO:0000313" key="2">
    <source>
        <dbReference type="EMBL" id="VDK83732.1"/>
    </source>
</evidence>
<name>A0A3P6T6Q6_CYLGO</name>
<dbReference type="AlphaFoldDB" id="A0A3P6T6Q6"/>
<feature type="non-terminal residue" evidence="2">
    <location>
        <position position="193"/>
    </location>
</feature>